<evidence type="ECO:0000313" key="1">
    <source>
        <dbReference type="EMBL" id="KAB1187387.1"/>
    </source>
</evidence>
<dbReference type="EMBL" id="VZUS01000001">
    <property type="protein sequence ID" value="KAB1187387.1"/>
    <property type="molecule type" value="Genomic_DNA"/>
</dbReference>
<sequence>MTRFTRRQWLLVALVLVGLVFTAPVVSAHGPSQPTDHTPPYGGTAEEWTAWMEAHMTQHMGPGAVEWMESHMGVTVEEMGQHMAEDHARGPWMAGRGGGGMYGQGGMYDRGGMYGGGRGC</sequence>
<dbReference type="AlphaFoldDB" id="A0A643JYI7"/>
<organism evidence="1">
    <name type="scientific">Haloferax sp. CBA1149</name>
    <dbReference type="NCBI Taxonomy" id="2650753"/>
    <lineage>
        <taxon>Archaea</taxon>
        <taxon>Methanobacteriati</taxon>
        <taxon>Methanobacteriota</taxon>
        <taxon>Stenosarchaea group</taxon>
        <taxon>Halobacteria</taxon>
        <taxon>Halobacteriales</taxon>
        <taxon>Haloferacaceae</taxon>
        <taxon>Haloferax</taxon>
    </lineage>
</organism>
<dbReference type="RefSeq" id="WP_151135987.1">
    <property type="nucleotide sequence ID" value="NZ_VZUS01000001.1"/>
</dbReference>
<protein>
    <submittedName>
        <fullName evidence="1">Uncharacterized protein</fullName>
    </submittedName>
</protein>
<name>A0A643JYI7_9EURY</name>
<gene>
    <name evidence="1" type="ORF">Hfx1149_04825</name>
</gene>
<reference evidence="1" key="1">
    <citation type="submission" date="2019-09" db="EMBL/GenBank/DDBJ databases">
        <title>Genomic analysis of Haloferax sp. CBA1149.</title>
        <authorList>
            <person name="Roh S.W."/>
        </authorList>
    </citation>
    <scope>NUCLEOTIDE SEQUENCE</scope>
    <source>
        <strain evidence="1">CBA1149</strain>
    </source>
</reference>
<comment type="caution">
    <text evidence="1">The sequence shown here is derived from an EMBL/GenBank/DDBJ whole genome shotgun (WGS) entry which is preliminary data.</text>
</comment>
<proteinExistence type="predicted"/>
<accession>A0A643JYI7</accession>